<dbReference type="Proteomes" id="UP000778523">
    <property type="component" value="Unassembled WGS sequence"/>
</dbReference>
<dbReference type="Pfam" id="PF18370">
    <property type="entry name" value="RGI_lyase"/>
    <property type="match status" value="1"/>
</dbReference>
<organism evidence="3 4">
    <name type="scientific">Uliginosibacterium aquaticum</name>
    <dbReference type="NCBI Taxonomy" id="2731212"/>
    <lineage>
        <taxon>Bacteria</taxon>
        <taxon>Pseudomonadati</taxon>
        <taxon>Pseudomonadota</taxon>
        <taxon>Betaproteobacteria</taxon>
        <taxon>Rhodocyclales</taxon>
        <taxon>Zoogloeaceae</taxon>
        <taxon>Uliginosibacterium</taxon>
    </lineage>
</organism>
<accession>A0ABX2IRD8</accession>
<dbReference type="InterPro" id="IPR028994">
    <property type="entry name" value="Integrin_alpha_N"/>
</dbReference>
<dbReference type="InterPro" id="IPR041624">
    <property type="entry name" value="RGI_lyase"/>
</dbReference>
<dbReference type="EMBL" id="JABCSC020000005">
    <property type="protein sequence ID" value="NSL56861.1"/>
    <property type="molecule type" value="Genomic_DNA"/>
</dbReference>
<feature type="domain" description="Rhamnogalacturonan lyase family 11 C-terminal" evidence="2">
    <location>
        <begin position="214"/>
        <end position="617"/>
    </location>
</feature>
<dbReference type="Pfam" id="PF21348">
    <property type="entry name" value="RGL11_C"/>
    <property type="match status" value="2"/>
</dbReference>
<dbReference type="Gene3D" id="2.60.40.10">
    <property type="entry name" value="Immunoglobulins"/>
    <property type="match status" value="1"/>
</dbReference>
<feature type="domain" description="Rhamnogalacturonan I lyase beta-sheet" evidence="1">
    <location>
        <begin position="24"/>
        <end position="98"/>
    </location>
</feature>
<evidence type="ECO:0000259" key="1">
    <source>
        <dbReference type="Pfam" id="PF18370"/>
    </source>
</evidence>
<reference evidence="3 4" key="1">
    <citation type="submission" date="2020-06" db="EMBL/GenBank/DDBJ databases">
        <title>Draft genome of Uliginosibacterium sp. IMCC34675.</title>
        <authorList>
            <person name="Song J."/>
        </authorList>
    </citation>
    <scope>NUCLEOTIDE SEQUENCE [LARGE SCALE GENOMIC DNA]</scope>
    <source>
        <strain evidence="3 4">IMCC34675</strain>
    </source>
</reference>
<protein>
    <recommendedName>
        <fullName evidence="5">Rhamnogalacturonan I lyase beta-sheet domain-containing protein</fullName>
    </recommendedName>
</protein>
<dbReference type="PANTHER" id="PTHR43118">
    <property type="entry name" value="RHAMNOGALACTURONAN LYASE (EUROFUNG)"/>
    <property type="match status" value="1"/>
</dbReference>
<dbReference type="PANTHER" id="PTHR43118:SF1">
    <property type="entry name" value="RHAMNOGALACTURONAN LYASE (EUROFUNG)"/>
    <property type="match status" value="1"/>
</dbReference>
<comment type="caution">
    <text evidence="3">The sequence shown here is derived from an EMBL/GenBank/DDBJ whole genome shotgun (WGS) entry which is preliminary data.</text>
</comment>
<proteinExistence type="predicted"/>
<evidence type="ECO:0008006" key="5">
    <source>
        <dbReference type="Google" id="ProtNLM"/>
    </source>
</evidence>
<evidence type="ECO:0000313" key="4">
    <source>
        <dbReference type="Proteomes" id="UP000778523"/>
    </source>
</evidence>
<evidence type="ECO:0000313" key="3">
    <source>
        <dbReference type="EMBL" id="NSL56861.1"/>
    </source>
</evidence>
<keyword evidence="4" id="KW-1185">Reference proteome</keyword>
<dbReference type="InterPro" id="IPR034641">
    <property type="entry name" value="RGL11"/>
</dbReference>
<dbReference type="SUPFAM" id="SSF69318">
    <property type="entry name" value="Integrin alpha N-terminal domain"/>
    <property type="match status" value="1"/>
</dbReference>
<name>A0ABX2IRD8_9RHOO</name>
<sequence length="623" mass="68453">MVYNDSVESETTGAIYQRASSRLVEKLDRGLVAVRSGTGWLLSWRLLGTEYGADVAFNVYKNGQRLNSAPITDRTNFQDETAGEGDYSVRAIFDSRRVLAASKPALKLENGYLNIPLKAVPTGVPADYYVQHAWPADLDGDGRYEFVVARMPYNDKSGLPCYVEAYSLENGFLWRVDMGVNSYTQAAGIGANDSPPASISGFGNIAGYRNDDMLTVFDLDGDGKAEVLVRTATGTTYADGSTITSTAASDQFISVIRGSSGTEITRTPVTDLLEHGPAGGQFGIAYLDGVHPSLVTQLTTRGLPAKKGIFHFMVAAWDFDGKTLSSRWKWFADNEKTVTTVPERFHQIRVVDLDGDGKDEFIGGNYALNSDGTLRYVVDGVGHGDRFQIGDFDPSHAGLEGFGIQQSELGIWSKFPWYFYDASSGTRLITGQHPPYVAEVAYDVARGSAADIDPNHPGYEFWTSLTDSTLPSSGLFNVKGERLTYKAPGANFRIWWDGDEGSELLDGVQQGAAYVGKWDPATESVQHLFDPSGVILSWRAAPPFYGDVLGDWREEILLETSDRTALRLYSTPTPSSKRFYTLAHNPEYRLSLTVRGYLQSTFVDYYLGYGMTQPPQPAIRIAR</sequence>
<dbReference type="InterPro" id="IPR049366">
    <property type="entry name" value="RGL11_C"/>
</dbReference>
<feature type="domain" description="Rhamnogalacturonan lyase family 11 C-terminal" evidence="2">
    <location>
        <begin position="119"/>
        <end position="182"/>
    </location>
</feature>
<evidence type="ECO:0000259" key="2">
    <source>
        <dbReference type="Pfam" id="PF21348"/>
    </source>
</evidence>
<dbReference type="InterPro" id="IPR013783">
    <property type="entry name" value="Ig-like_fold"/>
</dbReference>
<gene>
    <name evidence="3" type="ORF">HJ583_017655</name>
</gene>